<feature type="domain" description="C2H2-type" evidence="2">
    <location>
        <begin position="19"/>
        <end position="47"/>
    </location>
</feature>
<dbReference type="SUPFAM" id="SSF57903">
    <property type="entry name" value="FYVE/PHD zinc finger"/>
    <property type="match status" value="1"/>
</dbReference>
<evidence type="ECO:0000256" key="1">
    <source>
        <dbReference type="PROSITE-ProRule" id="PRU00042"/>
    </source>
</evidence>
<evidence type="ECO:0000259" key="2">
    <source>
        <dbReference type="PROSITE" id="PS50157"/>
    </source>
</evidence>
<keyword evidence="4" id="KW-1185">Reference proteome</keyword>
<dbReference type="InterPro" id="IPR013087">
    <property type="entry name" value="Znf_C2H2_type"/>
</dbReference>
<dbReference type="AlphaFoldDB" id="W2T388"/>
<sequence length="75" mass="8484">MLLEDAECEMLISKIKGEFLCGHCGKTFCHAASLNRHRLNFHGDDQHCQLCDAKIPGFRSDLTGDYLDRDSKDVL</sequence>
<organism evidence="3 4">
    <name type="scientific">Necator americanus</name>
    <name type="common">Human hookworm</name>
    <dbReference type="NCBI Taxonomy" id="51031"/>
    <lineage>
        <taxon>Eukaryota</taxon>
        <taxon>Metazoa</taxon>
        <taxon>Ecdysozoa</taxon>
        <taxon>Nematoda</taxon>
        <taxon>Chromadorea</taxon>
        <taxon>Rhabditida</taxon>
        <taxon>Rhabditina</taxon>
        <taxon>Rhabditomorpha</taxon>
        <taxon>Strongyloidea</taxon>
        <taxon>Ancylostomatidae</taxon>
        <taxon>Bunostominae</taxon>
        <taxon>Necator</taxon>
    </lineage>
</organism>
<reference evidence="4" key="1">
    <citation type="journal article" date="2014" name="Nat. Genet.">
        <title>Genome of the human hookworm Necator americanus.</title>
        <authorList>
            <person name="Tang Y.T."/>
            <person name="Gao X."/>
            <person name="Rosa B.A."/>
            <person name="Abubucker S."/>
            <person name="Hallsworth-Pepin K."/>
            <person name="Martin J."/>
            <person name="Tyagi R."/>
            <person name="Heizer E."/>
            <person name="Zhang X."/>
            <person name="Bhonagiri-Palsikar V."/>
            <person name="Minx P."/>
            <person name="Warren W.C."/>
            <person name="Wang Q."/>
            <person name="Zhan B."/>
            <person name="Hotez P.J."/>
            <person name="Sternberg P.W."/>
            <person name="Dougall A."/>
            <person name="Gaze S.T."/>
            <person name="Mulvenna J."/>
            <person name="Sotillo J."/>
            <person name="Ranganathan S."/>
            <person name="Rabelo E.M."/>
            <person name="Wilson R.K."/>
            <person name="Felgner P.L."/>
            <person name="Bethony J."/>
            <person name="Hawdon J.M."/>
            <person name="Gasser R.B."/>
            <person name="Loukas A."/>
            <person name="Mitreva M."/>
        </authorList>
    </citation>
    <scope>NUCLEOTIDE SEQUENCE [LARGE SCALE GENOMIC DNA]</scope>
</reference>
<dbReference type="PROSITE" id="PS00028">
    <property type="entry name" value="ZINC_FINGER_C2H2_1"/>
    <property type="match status" value="1"/>
</dbReference>
<proteinExistence type="predicted"/>
<protein>
    <submittedName>
        <fullName evidence="3">Zinc finger, C2H2 type</fullName>
    </submittedName>
</protein>
<accession>W2T388</accession>
<dbReference type="GO" id="GO:0008270">
    <property type="term" value="F:zinc ion binding"/>
    <property type="evidence" value="ECO:0007669"/>
    <property type="project" value="UniProtKB-KW"/>
</dbReference>
<dbReference type="KEGG" id="nai:NECAME_03516"/>
<keyword evidence="1" id="KW-0862">Zinc</keyword>
<keyword evidence="1" id="KW-0479">Metal-binding</keyword>
<evidence type="ECO:0000313" key="3">
    <source>
        <dbReference type="EMBL" id="ETN76353.1"/>
    </source>
</evidence>
<dbReference type="InterPro" id="IPR011011">
    <property type="entry name" value="Znf_FYVE_PHD"/>
</dbReference>
<dbReference type="Gene3D" id="3.30.160.60">
    <property type="entry name" value="Classic Zinc Finger"/>
    <property type="match status" value="1"/>
</dbReference>
<keyword evidence="1" id="KW-0863">Zinc-finger</keyword>
<evidence type="ECO:0000313" key="4">
    <source>
        <dbReference type="Proteomes" id="UP000053676"/>
    </source>
</evidence>
<dbReference type="EMBL" id="KI660234">
    <property type="protein sequence ID" value="ETN76353.1"/>
    <property type="molecule type" value="Genomic_DNA"/>
</dbReference>
<name>W2T388_NECAM</name>
<dbReference type="OrthoDB" id="6155966at2759"/>
<gene>
    <name evidence="3" type="ORF">NECAME_03516</name>
</gene>
<dbReference type="Proteomes" id="UP000053676">
    <property type="component" value="Unassembled WGS sequence"/>
</dbReference>
<dbReference type="PROSITE" id="PS50157">
    <property type="entry name" value="ZINC_FINGER_C2H2_2"/>
    <property type="match status" value="1"/>
</dbReference>